<gene>
    <name evidence="1" type="ORF">SAMN05421785_1158</name>
</gene>
<sequence>METNTIKELRNRINIPLHSAQKLLKRNNNDVELSIQEFHRNKINTICRLTECDDKTAKKYYHICKHDEEKAMKKIQEKLLYLTATPDQQIHKIGFILWAENSSLEKYYIPTDRGIFIQSKDFDYVIDIFKAANSETFDITSHNRYKNETMRKIVNQIARLPVETADEELFLRNLIKWINSKLRFAEEIVVYGNL</sequence>
<dbReference type="AlphaFoldDB" id="A0A1N7QPM8"/>
<dbReference type="RefSeq" id="WP_076395689.1">
    <property type="nucleotide sequence ID" value="NZ_FTOV01000015.1"/>
</dbReference>
<dbReference type="OrthoDB" id="6703119at2"/>
<evidence type="ECO:0000313" key="2">
    <source>
        <dbReference type="Proteomes" id="UP000185781"/>
    </source>
</evidence>
<dbReference type="Proteomes" id="UP000185781">
    <property type="component" value="Unassembled WGS sequence"/>
</dbReference>
<dbReference type="STRING" id="373672.SAMN05421785_1158"/>
<accession>A0A1N7QPM8</accession>
<evidence type="ECO:0000313" key="1">
    <source>
        <dbReference type="EMBL" id="SIT24729.1"/>
    </source>
</evidence>
<reference evidence="1 2" key="1">
    <citation type="submission" date="2017-01" db="EMBL/GenBank/DDBJ databases">
        <authorList>
            <person name="Mah S.A."/>
            <person name="Swanson W.J."/>
            <person name="Moy G.W."/>
            <person name="Vacquier V.D."/>
        </authorList>
    </citation>
    <scope>NUCLEOTIDE SEQUENCE [LARGE SCALE GENOMIC DNA]</scope>
    <source>
        <strain evidence="1 2">DSM 18014</strain>
    </source>
</reference>
<proteinExistence type="predicted"/>
<name>A0A1N7QPM8_9FLAO</name>
<dbReference type="EMBL" id="FTOV01000015">
    <property type="protein sequence ID" value="SIT24729.1"/>
    <property type="molecule type" value="Genomic_DNA"/>
</dbReference>
<organism evidence="1 2">
    <name type="scientific">Chryseobacterium gambrini</name>
    <dbReference type="NCBI Taxonomy" id="373672"/>
    <lineage>
        <taxon>Bacteria</taxon>
        <taxon>Pseudomonadati</taxon>
        <taxon>Bacteroidota</taxon>
        <taxon>Flavobacteriia</taxon>
        <taxon>Flavobacteriales</taxon>
        <taxon>Weeksellaceae</taxon>
        <taxon>Chryseobacterium group</taxon>
        <taxon>Chryseobacterium</taxon>
    </lineage>
</organism>
<protein>
    <submittedName>
        <fullName evidence="1">Uncharacterized protein</fullName>
    </submittedName>
</protein>